<evidence type="ECO:0000313" key="1">
    <source>
        <dbReference type="EMBL" id="MBW4544117.1"/>
    </source>
</evidence>
<evidence type="ECO:0000313" key="2">
    <source>
        <dbReference type="Proteomes" id="UP000753908"/>
    </source>
</evidence>
<dbReference type="EMBL" id="JAHHIF010000007">
    <property type="protein sequence ID" value="MBW4544117.1"/>
    <property type="molecule type" value="Genomic_DNA"/>
</dbReference>
<organism evidence="1 2">
    <name type="scientific">Symplocastrum torsivum CPER-KK1</name>
    <dbReference type="NCBI Taxonomy" id="450513"/>
    <lineage>
        <taxon>Bacteria</taxon>
        <taxon>Bacillati</taxon>
        <taxon>Cyanobacteriota</taxon>
        <taxon>Cyanophyceae</taxon>
        <taxon>Oscillatoriophycideae</taxon>
        <taxon>Oscillatoriales</taxon>
        <taxon>Microcoleaceae</taxon>
        <taxon>Symplocastrum</taxon>
    </lineage>
</organism>
<name>A0A951PIH2_9CYAN</name>
<reference evidence="1" key="2">
    <citation type="journal article" date="2022" name="Microbiol. Resour. Announc.">
        <title>Metagenome Sequencing to Explore Phylogenomics of Terrestrial Cyanobacteria.</title>
        <authorList>
            <person name="Ward R.D."/>
            <person name="Stajich J.E."/>
            <person name="Johansen J.R."/>
            <person name="Huntemann M."/>
            <person name="Clum A."/>
            <person name="Foster B."/>
            <person name="Foster B."/>
            <person name="Roux S."/>
            <person name="Palaniappan K."/>
            <person name="Varghese N."/>
            <person name="Mukherjee S."/>
            <person name="Reddy T.B.K."/>
            <person name="Daum C."/>
            <person name="Copeland A."/>
            <person name="Chen I.A."/>
            <person name="Ivanova N.N."/>
            <person name="Kyrpides N.C."/>
            <person name="Shapiro N."/>
            <person name="Eloe-Fadrosh E.A."/>
            <person name="Pietrasiak N."/>
        </authorList>
    </citation>
    <scope>NUCLEOTIDE SEQUENCE</scope>
    <source>
        <strain evidence="1">CPER-KK1</strain>
    </source>
</reference>
<dbReference type="Gene3D" id="3.40.50.150">
    <property type="entry name" value="Vaccinia Virus protein VP39"/>
    <property type="match status" value="1"/>
</dbReference>
<sequence length="230" mass="26185">MGFQLEKVIPWGRSMEEYVKMFNLTPDDLQLNILDCAGGPASFNAEMKHQGYEVISCDPIYQFSAGVIAQRIQDTYQSVIDGVQATREDFVWQDIQSPEHLGQIRMSAMQKFLEDLPLGIQQGRYITAELPTLPFDSDLFDLALCSHLLFTYSDLLSQEFHLASIRELCRVATQVRIFPLLNNFSTELSPLVPLVIKELTAQGYNVEIHQVSYEFQKGGNQMLQVQRNIS</sequence>
<dbReference type="Proteomes" id="UP000753908">
    <property type="component" value="Unassembled WGS sequence"/>
</dbReference>
<proteinExistence type="predicted"/>
<dbReference type="AlphaFoldDB" id="A0A951PIH2"/>
<protein>
    <submittedName>
        <fullName evidence="1">SAM-dependent methyltransferase</fullName>
    </submittedName>
</protein>
<comment type="caution">
    <text evidence="1">The sequence shown here is derived from an EMBL/GenBank/DDBJ whole genome shotgun (WGS) entry which is preliminary data.</text>
</comment>
<dbReference type="GO" id="GO:0008168">
    <property type="term" value="F:methyltransferase activity"/>
    <property type="evidence" value="ECO:0007669"/>
    <property type="project" value="UniProtKB-KW"/>
</dbReference>
<dbReference type="SUPFAM" id="SSF53335">
    <property type="entry name" value="S-adenosyl-L-methionine-dependent methyltransferases"/>
    <property type="match status" value="1"/>
</dbReference>
<dbReference type="InterPro" id="IPR029063">
    <property type="entry name" value="SAM-dependent_MTases_sf"/>
</dbReference>
<reference evidence="1" key="1">
    <citation type="submission" date="2021-05" db="EMBL/GenBank/DDBJ databases">
        <authorList>
            <person name="Pietrasiak N."/>
            <person name="Ward R."/>
            <person name="Stajich J.E."/>
            <person name="Kurbessoian T."/>
        </authorList>
    </citation>
    <scope>NUCLEOTIDE SEQUENCE</scope>
    <source>
        <strain evidence="1">CPER-KK1</strain>
    </source>
</reference>
<dbReference type="GO" id="GO:0032259">
    <property type="term" value="P:methylation"/>
    <property type="evidence" value="ECO:0007669"/>
    <property type="project" value="UniProtKB-KW"/>
</dbReference>
<gene>
    <name evidence="1" type="ORF">KME25_06700</name>
</gene>
<keyword evidence="1" id="KW-0489">Methyltransferase</keyword>
<keyword evidence="1" id="KW-0808">Transferase</keyword>
<accession>A0A951PIH2</accession>